<name>A0ABS2I470_9ACTN</name>
<feature type="non-terminal residue" evidence="1">
    <location>
        <position position="81"/>
    </location>
</feature>
<evidence type="ECO:0000313" key="1">
    <source>
        <dbReference type="EMBL" id="MBM7057991.1"/>
    </source>
</evidence>
<keyword evidence="2" id="KW-1185">Reference proteome</keyword>
<dbReference type="Proteomes" id="UP000712045">
    <property type="component" value="Unassembled WGS sequence"/>
</dbReference>
<sequence length="81" mass="8813">MGWWQVSADTLAGSRFVVSPLAEALASLLLLERATAAHPGECAWLETHLPAYRRRAADDPVSALVIRSALAPRWTADFLTP</sequence>
<proteinExistence type="predicted"/>
<protein>
    <submittedName>
        <fullName evidence="1">Transcriptional regulator</fullName>
    </submittedName>
</protein>
<accession>A0ABS2I470</accession>
<evidence type="ECO:0000313" key="2">
    <source>
        <dbReference type="Proteomes" id="UP000712045"/>
    </source>
</evidence>
<organism evidence="1 2">
    <name type="scientific">Streptomyces durocortorensis</name>
    <dbReference type="NCBI Taxonomy" id="2811104"/>
    <lineage>
        <taxon>Bacteria</taxon>
        <taxon>Bacillati</taxon>
        <taxon>Actinomycetota</taxon>
        <taxon>Actinomycetes</taxon>
        <taxon>Kitasatosporales</taxon>
        <taxon>Streptomycetaceae</taxon>
        <taxon>Streptomyces</taxon>
    </lineage>
</organism>
<reference evidence="1 2" key="1">
    <citation type="submission" date="2021-02" db="EMBL/GenBank/DDBJ databases">
        <title>Genome Streptomyces sp. RHZ10.</title>
        <authorList>
            <person name="Besaury L."/>
        </authorList>
    </citation>
    <scope>NUCLEOTIDE SEQUENCE [LARGE SCALE GENOMIC DNA]</scope>
    <source>
        <strain evidence="1 2">RHZ10</strain>
    </source>
</reference>
<dbReference type="EMBL" id="JAFEUF010000252">
    <property type="protein sequence ID" value="MBM7057991.1"/>
    <property type="molecule type" value="Genomic_DNA"/>
</dbReference>
<comment type="caution">
    <text evidence="1">The sequence shown here is derived from an EMBL/GenBank/DDBJ whole genome shotgun (WGS) entry which is preliminary data.</text>
</comment>
<gene>
    <name evidence="1" type="ORF">JS521_30195</name>
</gene>